<evidence type="ECO:0000313" key="6">
    <source>
        <dbReference type="Proteomes" id="UP001589693"/>
    </source>
</evidence>
<comment type="caution">
    <text evidence="5">The sequence shown here is derived from an EMBL/GenBank/DDBJ whole genome shotgun (WGS) entry which is preliminary data.</text>
</comment>
<dbReference type="Proteomes" id="UP001589693">
    <property type="component" value="Unassembled WGS sequence"/>
</dbReference>
<sequence>MSKIGVTLVGLGPMGQAMVRKLLGAGHAVTVWNRTASRADAVVAEGATRAADVADALAANGVVILSLTDYQAMYDILGTATDGLAGKVVVNLSSDTPARTREAAQWLAGHGAELLTGGVMVPAVLVGEEGAYVFYSGSREVFDRYEPMLRVIGRPDYVGDDYALAQLYYQAQLDIFLTSLSAYMHATALLNSVGVSAESFRPYAEDNFSMMSMYLPEAAKQIDAGEHPGDGASVVMMGATADHILGASEEAGIDTGLPKAVKAHYDRAIESGHGADSWTSLIERIRKP</sequence>
<dbReference type="PANTHER" id="PTHR43580">
    <property type="entry name" value="OXIDOREDUCTASE GLYR1-RELATED"/>
    <property type="match status" value="1"/>
</dbReference>
<dbReference type="InterPro" id="IPR015815">
    <property type="entry name" value="HIBADH-related"/>
</dbReference>
<dbReference type="PIRSF" id="PIRSF000103">
    <property type="entry name" value="HIBADH"/>
    <property type="match status" value="1"/>
</dbReference>
<evidence type="ECO:0000259" key="4">
    <source>
        <dbReference type="Pfam" id="PF21761"/>
    </source>
</evidence>
<feature type="domain" description="NADPH-dependent reductive aminase-like C-terminal" evidence="4">
    <location>
        <begin position="161"/>
        <end position="287"/>
    </location>
</feature>
<dbReference type="InterPro" id="IPR006115">
    <property type="entry name" value="6PGDH_NADP-bd"/>
</dbReference>
<dbReference type="Pfam" id="PF03446">
    <property type="entry name" value="NAD_binding_2"/>
    <property type="match status" value="1"/>
</dbReference>
<evidence type="ECO:0000259" key="3">
    <source>
        <dbReference type="Pfam" id="PF03446"/>
    </source>
</evidence>
<reference evidence="5 6" key="1">
    <citation type="submission" date="2024-09" db="EMBL/GenBank/DDBJ databases">
        <authorList>
            <person name="Sun Q."/>
            <person name="Mori K."/>
        </authorList>
    </citation>
    <scope>NUCLEOTIDE SEQUENCE [LARGE SCALE GENOMIC DNA]</scope>
    <source>
        <strain evidence="5 6">TBRC 7907</strain>
    </source>
</reference>
<dbReference type="EMBL" id="JBHLZU010000027">
    <property type="protein sequence ID" value="MFB9908401.1"/>
    <property type="molecule type" value="Genomic_DNA"/>
</dbReference>
<evidence type="ECO:0000313" key="5">
    <source>
        <dbReference type="EMBL" id="MFB9908401.1"/>
    </source>
</evidence>
<dbReference type="InterPro" id="IPR013328">
    <property type="entry name" value="6PGD_dom2"/>
</dbReference>
<gene>
    <name evidence="5" type="ORF">ACFFQA_31075</name>
</gene>
<protein>
    <submittedName>
        <fullName evidence="5">NAD(P)-dependent oxidoreductase</fullName>
        <ecNumber evidence="5">1.1.-.-</ecNumber>
    </submittedName>
</protein>
<dbReference type="InterPro" id="IPR051265">
    <property type="entry name" value="HIBADH-related_NP60_sf"/>
</dbReference>
<dbReference type="PANTHER" id="PTHR43580:SF2">
    <property type="entry name" value="CYTOKINE-LIKE NUCLEAR FACTOR N-PAC"/>
    <property type="match status" value="1"/>
</dbReference>
<dbReference type="Gene3D" id="3.40.50.720">
    <property type="entry name" value="NAD(P)-binding Rossmann-like Domain"/>
    <property type="match status" value="1"/>
</dbReference>
<organism evidence="5 6">
    <name type="scientific">Allokutzneria oryzae</name>
    <dbReference type="NCBI Taxonomy" id="1378989"/>
    <lineage>
        <taxon>Bacteria</taxon>
        <taxon>Bacillati</taxon>
        <taxon>Actinomycetota</taxon>
        <taxon>Actinomycetes</taxon>
        <taxon>Pseudonocardiales</taxon>
        <taxon>Pseudonocardiaceae</taxon>
        <taxon>Allokutzneria</taxon>
    </lineage>
</organism>
<dbReference type="InterPro" id="IPR048666">
    <property type="entry name" value="RedAm-like_C"/>
</dbReference>
<name>A0ABV6A905_9PSEU</name>
<comment type="similarity">
    <text evidence="1">Belongs to the HIBADH-related family.</text>
</comment>
<keyword evidence="6" id="KW-1185">Reference proteome</keyword>
<dbReference type="InterPro" id="IPR036291">
    <property type="entry name" value="NAD(P)-bd_dom_sf"/>
</dbReference>
<accession>A0ABV6A905</accession>
<keyword evidence="2 5" id="KW-0560">Oxidoreductase</keyword>
<dbReference type="Pfam" id="PF21761">
    <property type="entry name" value="RedAm-like_C"/>
    <property type="match status" value="1"/>
</dbReference>
<feature type="domain" description="6-phosphogluconate dehydrogenase NADP-binding" evidence="3">
    <location>
        <begin position="6"/>
        <end position="154"/>
    </location>
</feature>
<evidence type="ECO:0000256" key="1">
    <source>
        <dbReference type="ARBA" id="ARBA00009080"/>
    </source>
</evidence>
<dbReference type="Gene3D" id="1.10.1040.10">
    <property type="entry name" value="N-(1-d-carboxylethyl)-l-norvaline Dehydrogenase, domain 2"/>
    <property type="match status" value="1"/>
</dbReference>
<dbReference type="RefSeq" id="WP_377860085.1">
    <property type="nucleotide sequence ID" value="NZ_JBHLZU010000027.1"/>
</dbReference>
<dbReference type="GO" id="GO:0016491">
    <property type="term" value="F:oxidoreductase activity"/>
    <property type="evidence" value="ECO:0007669"/>
    <property type="project" value="UniProtKB-KW"/>
</dbReference>
<proteinExistence type="inferred from homology"/>
<evidence type="ECO:0000256" key="2">
    <source>
        <dbReference type="ARBA" id="ARBA00023002"/>
    </source>
</evidence>
<dbReference type="EC" id="1.1.-.-" evidence="5"/>
<dbReference type="SUPFAM" id="SSF51735">
    <property type="entry name" value="NAD(P)-binding Rossmann-fold domains"/>
    <property type="match status" value="1"/>
</dbReference>